<accession>A0ABT0CK66</accession>
<keyword evidence="4" id="KW-1185">Reference proteome</keyword>
<keyword evidence="1" id="KW-0472">Membrane</keyword>
<keyword evidence="1" id="KW-0812">Transmembrane</keyword>
<gene>
    <name evidence="3" type="ORF">MKI86_07555</name>
</gene>
<dbReference type="Proteomes" id="UP001201844">
    <property type="component" value="Unassembled WGS sequence"/>
</dbReference>
<name>A0ABT0CK66_9HYPH</name>
<dbReference type="RefSeq" id="WP_241599428.1">
    <property type="nucleotide sequence ID" value="NZ_JAKVIN010000003.1"/>
</dbReference>
<reference evidence="3 4" key="1">
    <citation type="submission" date="2022-02" db="EMBL/GenBank/DDBJ databases">
        <title>Shinella B3.7 sp. nov., isolated from Sediment (Zhairuo Island).</title>
        <authorList>
            <person name="Chen G."/>
        </authorList>
    </citation>
    <scope>NUCLEOTIDE SEQUENCE [LARGE SCALE GENOMIC DNA]</scope>
    <source>
        <strain evidence="3 4">B3.7</strain>
    </source>
</reference>
<feature type="domain" description="TadE-like" evidence="2">
    <location>
        <begin position="17"/>
        <end position="55"/>
    </location>
</feature>
<evidence type="ECO:0000313" key="3">
    <source>
        <dbReference type="EMBL" id="MCJ8148992.1"/>
    </source>
</evidence>
<organism evidence="3 4">
    <name type="scientific">Shinella sedimenti</name>
    <dbReference type="NCBI Taxonomy" id="2919913"/>
    <lineage>
        <taxon>Bacteria</taxon>
        <taxon>Pseudomonadati</taxon>
        <taxon>Pseudomonadota</taxon>
        <taxon>Alphaproteobacteria</taxon>
        <taxon>Hyphomicrobiales</taxon>
        <taxon>Rhizobiaceae</taxon>
        <taxon>Shinella</taxon>
    </lineage>
</organism>
<comment type="caution">
    <text evidence="3">The sequence shown here is derived from an EMBL/GenBank/DDBJ whole genome shotgun (WGS) entry which is preliminary data.</text>
</comment>
<sequence length="185" mass="19996">MGGVLLRLRRFVDDRRGVGAIEFAIVAPLLIITYIGAFEISVAVSMSRKISRASSTVSDLLTRSENTTKAVLDSMKDVTRNVITPFTQDGYTLKITGVAIDAGGNATVAWSRDQNAATPYAKGSTVTLPPDIAVKDAFIVRTEYTVPHKILLMAPGLSSHINNITLGKTSYFRKRAGEKITCTDC</sequence>
<proteinExistence type="predicted"/>
<dbReference type="EMBL" id="JAKVIN010000003">
    <property type="protein sequence ID" value="MCJ8148992.1"/>
    <property type="molecule type" value="Genomic_DNA"/>
</dbReference>
<evidence type="ECO:0000256" key="1">
    <source>
        <dbReference type="SAM" id="Phobius"/>
    </source>
</evidence>
<feature type="transmembrane region" description="Helical" evidence="1">
    <location>
        <begin position="20"/>
        <end position="44"/>
    </location>
</feature>
<protein>
    <submittedName>
        <fullName evidence="3">Pilus assembly protein</fullName>
    </submittedName>
</protein>
<dbReference type="Pfam" id="PF07811">
    <property type="entry name" value="TadE"/>
    <property type="match status" value="1"/>
</dbReference>
<evidence type="ECO:0000259" key="2">
    <source>
        <dbReference type="Pfam" id="PF07811"/>
    </source>
</evidence>
<keyword evidence="1" id="KW-1133">Transmembrane helix</keyword>
<dbReference type="InterPro" id="IPR012495">
    <property type="entry name" value="TadE-like_dom"/>
</dbReference>
<evidence type="ECO:0000313" key="4">
    <source>
        <dbReference type="Proteomes" id="UP001201844"/>
    </source>
</evidence>